<dbReference type="SUPFAM" id="SSF82784">
    <property type="entry name" value="OsmC-like"/>
    <property type="match status" value="1"/>
</dbReference>
<dbReference type="Gene3D" id="3.30.300.20">
    <property type="match status" value="1"/>
</dbReference>
<dbReference type="EMBL" id="LUKE01000005">
    <property type="protein sequence ID" value="KYG62398.1"/>
    <property type="molecule type" value="Genomic_DNA"/>
</dbReference>
<dbReference type="OrthoDB" id="5293393at2"/>
<dbReference type="InterPro" id="IPR019904">
    <property type="entry name" value="Peroxiredoxin_OsmC"/>
</dbReference>
<dbReference type="InterPro" id="IPR015946">
    <property type="entry name" value="KH_dom-like_a/b"/>
</dbReference>
<dbReference type="InterPro" id="IPR036102">
    <property type="entry name" value="OsmC/Ohrsf"/>
</dbReference>
<dbReference type="RefSeq" id="WP_061836359.1">
    <property type="nucleotide sequence ID" value="NZ_LUKE01000005.1"/>
</dbReference>
<evidence type="ECO:0000313" key="1">
    <source>
        <dbReference type="EMBL" id="KYG62398.1"/>
    </source>
</evidence>
<dbReference type="InterPro" id="IPR052707">
    <property type="entry name" value="OsmC_Ohr_Peroxiredoxin"/>
</dbReference>
<dbReference type="Proteomes" id="UP000075320">
    <property type="component" value="Unassembled WGS sequence"/>
</dbReference>
<comment type="caution">
    <text evidence="1">The sequence shown here is derived from an EMBL/GenBank/DDBJ whole genome shotgun (WGS) entry which is preliminary data.</text>
</comment>
<dbReference type="GO" id="GO:0006979">
    <property type="term" value="P:response to oxidative stress"/>
    <property type="evidence" value="ECO:0007669"/>
    <property type="project" value="InterPro"/>
</dbReference>
<gene>
    <name evidence="1" type="ORF">AZI86_16310</name>
</gene>
<proteinExistence type="predicted"/>
<dbReference type="Pfam" id="PF02566">
    <property type="entry name" value="OsmC"/>
    <property type="match status" value="1"/>
</dbReference>
<protein>
    <submittedName>
        <fullName evidence="1">Osmotically inducible protein OsmC</fullName>
    </submittedName>
</protein>
<organism evidence="1 2">
    <name type="scientific">Bdellovibrio bacteriovorus</name>
    <dbReference type="NCBI Taxonomy" id="959"/>
    <lineage>
        <taxon>Bacteria</taxon>
        <taxon>Pseudomonadati</taxon>
        <taxon>Bdellovibrionota</taxon>
        <taxon>Bdellovibrionia</taxon>
        <taxon>Bdellovibrionales</taxon>
        <taxon>Pseudobdellovibrionaceae</taxon>
        <taxon>Bdellovibrio</taxon>
    </lineage>
</organism>
<sequence>MDRKASALWEGDIKNGRGQLSSDSGVLKNHPYSFATRFGDTPGTNPEELIAAAHAGCFTMALAGALGKKGFTADKLETSATVTIGKDGEGFKIGSSRLKLRAQVPDIDEKTFRAIAEDAKANCPVSKVLNAEISLEIDFHQSIHAGASH</sequence>
<reference evidence="1 2" key="1">
    <citation type="submission" date="2016-03" db="EMBL/GenBank/DDBJ databases">
        <authorList>
            <person name="Ploux O."/>
        </authorList>
    </citation>
    <scope>NUCLEOTIDE SEQUENCE [LARGE SCALE GENOMIC DNA]</scope>
    <source>
        <strain evidence="1 2">R0</strain>
    </source>
</reference>
<dbReference type="InterPro" id="IPR003718">
    <property type="entry name" value="OsmC/Ohr_fam"/>
</dbReference>
<dbReference type="GO" id="GO:0004601">
    <property type="term" value="F:peroxidase activity"/>
    <property type="evidence" value="ECO:0007669"/>
    <property type="project" value="InterPro"/>
</dbReference>
<evidence type="ECO:0000313" key="2">
    <source>
        <dbReference type="Proteomes" id="UP000075320"/>
    </source>
</evidence>
<dbReference type="PANTHER" id="PTHR42830:SF1">
    <property type="entry name" value="OSMOTICALLY INDUCIBLE FAMILY PROTEIN"/>
    <property type="match status" value="1"/>
</dbReference>
<keyword evidence="2" id="KW-1185">Reference proteome</keyword>
<name>A0A150WH93_BDEBC</name>
<dbReference type="AlphaFoldDB" id="A0A150WH93"/>
<dbReference type="NCBIfam" id="TIGR03562">
    <property type="entry name" value="osmo_induc_OsmC"/>
    <property type="match status" value="1"/>
</dbReference>
<dbReference type="PANTHER" id="PTHR42830">
    <property type="entry name" value="OSMOTICALLY INDUCIBLE FAMILY PROTEIN"/>
    <property type="match status" value="1"/>
</dbReference>
<accession>A0A150WH93</accession>